<evidence type="ECO:0000313" key="3">
    <source>
        <dbReference type="Proteomes" id="UP000799444"/>
    </source>
</evidence>
<feature type="compositionally biased region" description="Basic and acidic residues" evidence="1">
    <location>
        <begin position="677"/>
        <end position="688"/>
    </location>
</feature>
<reference evidence="2" key="1">
    <citation type="journal article" date="2020" name="Stud. Mycol.">
        <title>101 Dothideomycetes genomes: a test case for predicting lifestyles and emergence of pathogens.</title>
        <authorList>
            <person name="Haridas S."/>
            <person name="Albert R."/>
            <person name="Binder M."/>
            <person name="Bloem J."/>
            <person name="Labutti K."/>
            <person name="Salamov A."/>
            <person name="Andreopoulos B."/>
            <person name="Baker S."/>
            <person name="Barry K."/>
            <person name="Bills G."/>
            <person name="Bluhm B."/>
            <person name="Cannon C."/>
            <person name="Castanera R."/>
            <person name="Culley D."/>
            <person name="Daum C."/>
            <person name="Ezra D."/>
            <person name="Gonzalez J."/>
            <person name="Henrissat B."/>
            <person name="Kuo A."/>
            <person name="Liang C."/>
            <person name="Lipzen A."/>
            <person name="Lutzoni F."/>
            <person name="Magnuson J."/>
            <person name="Mondo S."/>
            <person name="Nolan M."/>
            <person name="Ohm R."/>
            <person name="Pangilinan J."/>
            <person name="Park H.-J."/>
            <person name="Ramirez L."/>
            <person name="Alfaro M."/>
            <person name="Sun H."/>
            <person name="Tritt A."/>
            <person name="Yoshinaga Y."/>
            <person name="Zwiers L.-H."/>
            <person name="Turgeon B."/>
            <person name="Goodwin S."/>
            <person name="Spatafora J."/>
            <person name="Crous P."/>
            <person name="Grigoriev I."/>
        </authorList>
    </citation>
    <scope>NUCLEOTIDE SEQUENCE</scope>
    <source>
        <strain evidence="2">CBS 125425</strain>
    </source>
</reference>
<feature type="compositionally biased region" description="Basic and acidic residues" evidence="1">
    <location>
        <begin position="520"/>
        <end position="529"/>
    </location>
</feature>
<keyword evidence="3" id="KW-1185">Reference proteome</keyword>
<dbReference type="AlphaFoldDB" id="A0A9P4R049"/>
<sequence>MSPISVHSSGRGRDMPTPKPNLNNLPNELLTIVYNNLDRPKDVLQLSRTSKTLHDYTKLDGWKAFLQGRFPGAHHLEGDPCVTLHGLTTLYRNWNRKAFVARRILSSDHNEGASPTSLQHDSPSFSRLDDRPVMFNLNTQMEAAWRRPQGQTMGYQPYIDSFEEIGSWTSRNEILAWSAGTHIVIRSKETGLGVAAIAKNHAESPRPTAYLDDYDNLTSFCSYKIPQSQEGLDDITALRLLRPNQRDADTEALVYGSASGRLSLLSVKSRKIREQLYDTENKRVGSLSLSSDASPQVAAILGDGDLALYPVDTRQYSDQPVNAQSLITLIPAGTRQGRLWSCNFLSEDKVAVGLGPSREPIHVYSVTPDGFSAQPLRSFGMVAGYWIERNLGARGSVYPTVSVPSSSQGGSVAGNVFLSGGTDGIIRLHDMRSPSNFDNMFWDVTNDSSIYSVVTQGLERVVAGASMHSMLKVFDLRLSGSHAYDSIPVTPRPSTRHLRVNSDTDKPIRFEGWNAYLNPRHDTTQERSTGRWTPRNGNRRTENSPVYSLSIPSPYSPFLYAGLEGSIMSLDFVSVMDKHPDPLLSQSVTHLSSKGDIDLKTSFNRTGTVQNLGMYEQGNNKSLNMHLMVQMGLGAPLIDHARQRDQTRFARLDERWKDPGGDGDRWQRGQEPAGRGRHLDRGQEPDGRGRHRGRGRGGGRGRAWARE</sequence>
<feature type="compositionally biased region" description="Basic and acidic residues" evidence="1">
    <location>
        <begin position="652"/>
        <end position="668"/>
    </location>
</feature>
<feature type="compositionally biased region" description="Basic residues" evidence="1">
    <location>
        <begin position="689"/>
        <end position="699"/>
    </location>
</feature>
<accession>A0A9P4R049</accession>
<dbReference type="SUPFAM" id="SSF50978">
    <property type="entry name" value="WD40 repeat-like"/>
    <property type="match status" value="1"/>
</dbReference>
<protein>
    <recommendedName>
        <fullName evidence="4">F-box domain-containing protein</fullName>
    </recommendedName>
</protein>
<proteinExistence type="predicted"/>
<dbReference type="Gene3D" id="2.130.10.10">
    <property type="entry name" value="YVTN repeat-like/Quinoprotein amine dehydrogenase"/>
    <property type="match status" value="1"/>
</dbReference>
<gene>
    <name evidence="2" type="ORF">EJ04DRAFT_466963</name>
</gene>
<dbReference type="EMBL" id="ML996150">
    <property type="protein sequence ID" value="KAF2734261.1"/>
    <property type="molecule type" value="Genomic_DNA"/>
</dbReference>
<evidence type="ECO:0000256" key="1">
    <source>
        <dbReference type="SAM" id="MobiDB-lite"/>
    </source>
</evidence>
<comment type="caution">
    <text evidence="2">The sequence shown here is derived from an EMBL/GenBank/DDBJ whole genome shotgun (WGS) entry which is preliminary data.</text>
</comment>
<feature type="region of interest" description="Disordered" evidence="1">
    <location>
        <begin position="652"/>
        <end position="707"/>
    </location>
</feature>
<feature type="region of interest" description="Disordered" evidence="1">
    <location>
        <begin position="1"/>
        <end position="24"/>
    </location>
</feature>
<feature type="region of interest" description="Disordered" evidence="1">
    <location>
        <begin position="520"/>
        <end position="545"/>
    </location>
</feature>
<organism evidence="2 3">
    <name type="scientific">Polyplosphaeria fusca</name>
    <dbReference type="NCBI Taxonomy" id="682080"/>
    <lineage>
        <taxon>Eukaryota</taxon>
        <taxon>Fungi</taxon>
        <taxon>Dikarya</taxon>
        <taxon>Ascomycota</taxon>
        <taxon>Pezizomycotina</taxon>
        <taxon>Dothideomycetes</taxon>
        <taxon>Pleosporomycetidae</taxon>
        <taxon>Pleosporales</taxon>
        <taxon>Tetraplosphaeriaceae</taxon>
        <taxon>Polyplosphaeria</taxon>
    </lineage>
</organism>
<evidence type="ECO:0008006" key="4">
    <source>
        <dbReference type="Google" id="ProtNLM"/>
    </source>
</evidence>
<dbReference type="InterPro" id="IPR036322">
    <property type="entry name" value="WD40_repeat_dom_sf"/>
</dbReference>
<dbReference type="InterPro" id="IPR015943">
    <property type="entry name" value="WD40/YVTN_repeat-like_dom_sf"/>
</dbReference>
<name>A0A9P4R049_9PLEO</name>
<dbReference type="OrthoDB" id="1259151at2759"/>
<evidence type="ECO:0000313" key="2">
    <source>
        <dbReference type="EMBL" id="KAF2734261.1"/>
    </source>
</evidence>
<dbReference type="Proteomes" id="UP000799444">
    <property type="component" value="Unassembled WGS sequence"/>
</dbReference>